<reference evidence="1 2" key="1">
    <citation type="submission" date="2023-10" db="EMBL/GenBank/DDBJ databases">
        <title>Surface-active antibiotics is a multifunctional adaptation for post-fire microbes.</title>
        <authorList>
            <person name="Liu M.D."/>
            <person name="Du Y."/>
            <person name="Koupaei S.K."/>
            <person name="Kim N.R."/>
            <person name="Zhang W."/>
            <person name="Traxler M.F."/>
        </authorList>
    </citation>
    <scope>NUCLEOTIDE SEQUENCE [LARGE SCALE GENOMIC DNA]</scope>
    <source>
        <strain evidence="1 2">F3</strain>
    </source>
</reference>
<accession>A0ABZ0EF69</accession>
<proteinExistence type="predicted"/>
<sequence length="143" mass="15879">MPSASCRVRGAPAVKRELQALQIDGSTRLFGIVGSPVTQVKTPQLMNALFDASGIRYERIFEPTVALSRRIFCAPTQYYKTGVVFLAYLNGFQPHFFMLGGHHGARPPLYLADVFRLADAARLLRDPALAVQRMRLVMQTLGL</sequence>
<organism evidence="1 2">
    <name type="scientific">Paraburkholderia kirstenboschensis</name>
    <dbReference type="NCBI Taxonomy" id="1245436"/>
    <lineage>
        <taxon>Bacteria</taxon>
        <taxon>Pseudomonadati</taxon>
        <taxon>Pseudomonadota</taxon>
        <taxon>Betaproteobacteria</taxon>
        <taxon>Burkholderiales</taxon>
        <taxon>Burkholderiaceae</taxon>
        <taxon>Paraburkholderia</taxon>
    </lineage>
</organism>
<gene>
    <name evidence="1" type="ORF">RW095_19990</name>
</gene>
<dbReference type="InterPro" id="IPR009334">
    <property type="entry name" value="DUF993"/>
</dbReference>
<dbReference type="InterPro" id="IPR013785">
    <property type="entry name" value="Aldolase_TIM"/>
</dbReference>
<dbReference type="Pfam" id="PF06187">
    <property type="entry name" value="DUF993"/>
    <property type="match status" value="1"/>
</dbReference>
<evidence type="ECO:0000313" key="1">
    <source>
        <dbReference type="EMBL" id="WOD15555.1"/>
    </source>
</evidence>
<name>A0ABZ0EF69_9BURK</name>
<protein>
    <submittedName>
        <fullName evidence="1">DUF993 family protein</fullName>
    </submittedName>
</protein>
<dbReference type="Gene3D" id="3.20.20.70">
    <property type="entry name" value="Aldolase class I"/>
    <property type="match status" value="1"/>
</dbReference>
<dbReference type="EMBL" id="CP136512">
    <property type="protein sequence ID" value="WOD15555.1"/>
    <property type="molecule type" value="Genomic_DNA"/>
</dbReference>
<dbReference type="Proteomes" id="UP001302652">
    <property type="component" value="Chromosome 2"/>
</dbReference>
<evidence type="ECO:0000313" key="2">
    <source>
        <dbReference type="Proteomes" id="UP001302652"/>
    </source>
</evidence>
<keyword evidence="2" id="KW-1185">Reference proteome</keyword>